<sequence>MSRSQTVAEITPSKRKLQEESNDRLNRSLRVESSVGRSVSRKEDATRCVYQQLLLNAWRRRRIQVATLTDSSKQLQTQVDQLQIQVDVLQKLRESESQRRLKSASESEKLRHEKEELSNTIEKLIKDRESMERTIVSLQRKMEEINVSYVNLKNELLTAKTDLAAYERKLQKECRNNEMLESEKQYLLEKIEEYKNTSTEHLQTINRLQNDLELVERTLDSVNLDNSNLENSKSELEMNLEKEKDIRDDLEHQFIKSRIREDKLQKRVHELKKSVCLLNEAKKQMLLDNFALKKTLEELEAIIREERSKRWWKNAAKMMLNTLHSAAYIMLPAYPKKMETYSPTETVEDNTMV</sequence>
<evidence type="ECO:0000313" key="4">
    <source>
        <dbReference type="Proteomes" id="UP001458880"/>
    </source>
</evidence>
<dbReference type="EMBL" id="JASPKY010000004">
    <property type="protein sequence ID" value="KAK9755010.1"/>
    <property type="molecule type" value="Genomic_DNA"/>
</dbReference>
<name>A0AAW1NAG5_POPJA</name>
<dbReference type="AlphaFoldDB" id="A0AAW1NAG5"/>
<keyword evidence="4" id="KW-1185">Reference proteome</keyword>
<feature type="compositionally biased region" description="Basic and acidic residues" evidence="2">
    <location>
        <begin position="16"/>
        <end position="30"/>
    </location>
</feature>
<evidence type="ECO:0000256" key="1">
    <source>
        <dbReference type="SAM" id="Coils"/>
    </source>
</evidence>
<comment type="caution">
    <text evidence="3">The sequence shown here is derived from an EMBL/GenBank/DDBJ whole genome shotgun (WGS) entry which is preliminary data.</text>
</comment>
<dbReference type="Proteomes" id="UP001458880">
    <property type="component" value="Unassembled WGS sequence"/>
</dbReference>
<protein>
    <submittedName>
        <fullName evidence="3">Uncharacterized protein</fullName>
    </submittedName>
</protein>
<keyword evidence="1" id="KW-0175">Coiled coil</keyword>
<evidence type="ECO:0000256" key="2">
    <source>
        <dbReference type="SAM" id="MobiDB-lite"/>
    </source>
</evidence>
<feature type="coiled-coil region" evidence="1">
    <location>
        <begin position="65"/>
        <end position="253"/>
    </location>
</feature>
<gene>
    <name evidence="3" type="ORF">QE152_g801</name>
</gene>
<evidence type="ECO:0000313" key="3">
    <source>
        <dbReference type="EMBL" id="KAK9755010.1"/>
    </source>
</evidence>
<reference evidence="3 4" key="1">
    <citation type="journal article" date="2024" name="BMC Genomics">
        <title>De novo assembly and annotation of Popillia japonica's genome with initial clues to its potential as an invasive pest.</title>
        <authorList>
            <person name="Cucini C."/>
            <person name="Boschi S."/>
            <person name="Funari R."/>
            <person name="Cardaioli E."/>
            <person name="Iannotti N."/>
            <person name="Marturano G."/>
            <person name="Paoli F."/>
            <person name="Bruttini M."/>
            <person name="Carapelli A."/>
            <person name="Frati F."/>
            <person name="Nardi F."/>
        </authorList>
    </citation>
    <scope>NUCLEOTIDE SEQUENCE [LARGE SCALE GENOMIC DNA]</scope>
    <source>
        <strain evidence="3">DMR45628</strain>
    </source>
</reference>
<proteinExistence type="predicted"/>
<organism evidence="3 4">
    <name type="scientific">Popillia japonica</name>
    <name type="common">Japanese beetle</name>
    <dbReference type="NCBI Taxonomy" id="7064"/>
    <lineage>
        <taxon>Eukaryota</taxon>
        <taxon>Metazoa</taxon>
        <taxon>Ecdysozoa</taxon>
        <taxon>Arthropoda</taxon>
        <taxon>Hexapoda</taxon>
        <taxon>Insecta</taxon>
        <taxon>Pterygota</taxon>
        <taxon>Neoptera</taxon>
        <taxon>Endopterygota</taxon>
        <taxon>Coleoptera</taxon>
        <taxon>Polyphaga</taxon>
        <taxon>Scarabaeiformia</taxon>
        <taxon>Scarabaeidae</taxon>
        <taxon>Rutelinae</taxon>
        <taxon>Popillia</taxon>
    </lineage>
</organism>
<accession>A0AAW1NAG5</accession>
<feature type="region of interest" description="Disordered" evidence="2">
    <location>
        <begin position="1"/>
        <end position="33"/>
    </location>
</feature>